<evidence type="ECO:0000313" key="8">
    <source>
        <dbReference type="EMBL" id="EEJ59443.1"/>
    </source>
</evidence>
<feature type="region of interest" description="Disordered" evidence="6">
    <location>
        <begin position="1"/>
        <end position="104"/>
    </location>
</feature>
<evidence type="ECO:0000256" key="4">
    <source>
        <dbReference type="ARBA" id="ARBA00023088"/>
    </source>
</evidence>
<accession>C2E676</accession>
<dbReference type="RefSeq" id="WP_004894630.1">
    <property type="nucleotide sequence ID" value="NZ_AZCY01000001.1"/>
</dbReference>
<dbReference type="Pfam" id="PF20585">
    <property type="entry name" value="Pectate_lyase_5"/>
    <property type="match status" value="1"/>
</dbReference>
<keyword evidence="2" id="KW-0964">Secreted</keyword>
<protein>
    <submittedName>
        <fullName evidence="8">LPXTG-motif cell wall anchor domain protein</fullName>
    </submittedName>
</protein>
<comment type="caution">
    <text evidence="8">The sequence shown here is derived from an EMBL/GenBank/DDBJ whole genome shotgun (WGS) entry which is preliminary data.</text>
</comment>
<sequence>MKLITDTNTQNNEDKTNNNQAQNTVTDNLDHSTVVASYKADTTNASEANKSSENTESKSDEKQAVTTETAKTEAAATTEAEAKNNATNDVAKKKDEAAAKADTKVDANKAVENVKTESATTNADTKNTETQTVKIDEEKVADTNTSSDLNNAVNDAKTEVSTNALNVNKAVQNASFLSANNLAESKVAATALAAEAEDPNAVTVSDAKGFINAIQNGTATTINVAKNLNLADQTDSTYIEIHIKNTRNIVIQSDNLEEKRTIDFSGYSFDMNTQNSVTFKDLNIYARSYWGLVYNAVGYTFDNVNFTGSQLIYTKPSINSTLTFKNTITANSVSSYLGPLDGRTRATQQNGGQQILQFEGGTNQIIFDENSNVTLTTEDDNALEIDGGTTTIDVKDGANVAINPHSKGNPQNRNGIGTGKVARAIVANAAKDAINNATTNATVTAAENKGIEDIANVNVSSLAETKQVAIDAIKQVQNAKNSQIEEAENLSADEQKNLIDQVNKIAQDAINKLNDPATTTNEVITDTRDKAIDQITNLFIPTLDSVKKDAQEAKIDEINKADNLTDQMKQNLIDQVDQVADNATKAINNAQTNDDVKEAETKGLEDINSIQVPSLVESKDDAIKEIDDALEKKTDEINAADLDQKQKDELINQITDIATETKTKVFTATTNAEVDAEAEAGIKAIEAVKIPARTADNSNAESHNSSTNVTPDHNNEKNNAQNTNQVSTKTESESKEQTVITNSVQPKRNAVRHKNGTPVNKKGTLPQTGKKDNSNLTLAGAALLGLAGVFSLFGLGDKRKKNK</sequence>
<dbReference type="InterPro" id="IPR011439">
    <property type="entry name" value="DUF1542"/>
</dbReference>
<dbReference type="Pfam" id="PF07564">
    <property type="entry name" value="DUF1542"/>
    <property type="match status" value="3"/>
</dbReference>
<dbReference type="InterPro" id="IPR046776">
    <property type="entry name" value="Pectate_lyase_5"/>
</dbReference>
<proteinExistence type="predicted"/>
<keyword evidence="3" id="KW-0732">Signal</keyword>
<feature type="coiled-coil region" evidence="5">
    <location>
        <begin position="470"/>
        <end position="512"/>
    </location>
</feature>
<keyword evidence="5" id="KW-0175">Coiled coil</keyword>
<dbReference type="HOGENOM" id="CLU_350478_0_0_9"/>
<dbReference type="NCBIfam" id="TIGR01167">
    <property type="entry name" value="LPXTG_anchor"/>
    <property type="match status" value="1"/>
</dbReference>
<feature type="transmembrane region" description="Helical" evidence="7">
    <location>
        <begin position="776"/>
        <end position="795"/>
    </location>
</feature>
<evidence type="ECO:0000313" key="9">
    <source>
        <dbReference type="Proteomes" id="UP000003491"/>
    </source>
</evidence>
<feature type="compositionally biased region" description="Basic and acidic residues" evidence="6">
    <location>
        <begin position="53"/>
        <end position="63"/>
    </location>
</feature>
<dbReference type="Proteomes" id="UP000003491">
    <property type="component" value="Unassembled WGS sequence"/>
</dbReference>
<organism evidence="8 9">
    <name type="scientific">Lactobacillus johnsonii ATCC 33200</name>
    <dbReference type="NCBI Taxonomy" id="525330"/>
    <lineage>
        <taxon>Bacteria</taxon>
        <taxon>Bacillati</taxon>
        <taxon>Bacillota</taxon>
        <taxon>Bacilli</taxon>
        <taxon>Lactobacillales</taxon>
        <taxon>Lactobacillaceae</taxon>
        <taxon>Lactobacillus</taxon>
    </lineage>
</organism>
<evidence type="ECO:0000256" key="2">
    <source>
        <dbReference type="ARBA" id="ARBA00022525"/>
    </source>
</evidence>
<feature type="compositionally biased region" description="Polar residues" evidence="6">
    <location>
        <begin position="40"/>
        <end position="52"/>
    </location>
</feature>
<keyword evidence="1" id="KW-0134">Cell wall</keyword>
<evidence type="ECO:0000256" key="1">
    <source>
        <dbReference type="ARBA" id="ARBA00022512"/>
    </source>
</evidence>
<gene>
    <name evidence="8" type="ORF">HMPREF0528_1250</name>
</gene>
<keyword evidence="7" id="KW-1133">Transmembrane helix</keyword>
<feature type="compositionally biased region" description="Polar residues" evidence="6">
    <location>
        <begin position="737"/>
        <end position="746"/>
    </location>
</feature>
<feature type="region of interest" description="Disordered" evidence="6">
    <location>
        <begin position="694"/>
        <end position="773"/>
    </location>
</feature>
<feature type="compositionally biased region" description="Polar residues" evidence="6">
    <location>
        <begin position="695"/>
        <end position="712"/>
    </location>
</feature>
<feature type="compositionally biased region" description="Low complexity" evidence="6">
    <location>
        <begin position="66"/>
        <end position="89"/>
    </location>
</feature>
<dbReference type="PROSITE" id="PS50847">
    <property type="entry name" value="GRAM_POS_ANCHORING"/>
    <property type="match status" value="1"/>
</dbReference>
<keyword evidence="7" id="KW-0472">Membrane</keyword>
<dbReference type="PATRIC" id="fig|525330.7.peg.38"/>
<dbReference type="AlphaFoldDB" id="C2E676"/>
<evidence type="ECO:0000256" key="6">
    <source>
        <dbReference type="SAM" id="MobiDB-lite"/>
    </source>
</evidence>
<name>C2E676_LACJH</name>
<evidence type="ECO:0000256" key="5">
    <source>
        <dbReference type="SAM" id="Coils"/>
    </source>
</evidence>
<evidence type="ECO:0000256" key="3">
    <source>
        <dbReference type="ARBA" id="ARBA00022729"/>
    </source>
</evidence>
<dbReference type="EMBL" id="ACGR01000038">
    <property type="protein sequence ID" value="EEJ59443.1"/>
    <property type="molecule type" value="Genomic_DNA"/>
</dbReference>
<feature type="coiled-coil region" evidence="5">
    <location>
        <begin position="547"/>
        <end position="593"/>
    </location>
</feature>
<evidence type="ECO:0000256" key="7">
    <source>
        <dbReference type="SAM" id="Phobius"/>
    </source>
</evidence>
<dbReference type="InterPro" id="IPR019931">
    <property type="entry name" value="LPXTG_anchor"/>
</dbReference>
<feature type="compositionally biased region" description="Low complexity" evidence="6">
    <location>
        <begin position="1"/>
        <end position="23"/>
    </location>
</feature>
<keyword evidence="7" id="KW-0812">Transmembrane</keyword>
<dbReference type="Pfam" id="PF00746">
    <property type="entry name" value="Gram_pos_anchor"/>
    <property type="match status" value="1"/>
</dbReference>
<reference evidence="8 9" key="1">
    <citation type="submission" date="2009-01" db="EMBL/GenBank/DDBJ databases">
        <authorList>
            <person name="Qin X."/>
            <person name="Bachman B."/>
            <person name="Battles P."/>
            <person name="Bell A."/>
            <person name="Bess C."/>
            <person name="Bickham C."/>
            <person name="Chaboub L."/>
            <person name="Chen D."/>
            <person name="Coyle M."/>
            <person name="Deiros D.R."/>
            <person name="Dinh H."/>
            <person name="Forbes L."/>
            <person name="Fowler G."/>
            <person name="Francisco L."/>
            <person name="Fu Q."/>
            <person name="Gubbala S."/>
            <person name="Hale W."/>
            <person name="Han Y."/>
            <person name="Hemphill L."/>
            <person name="Highlander S.K."/>
            <person name="Hirani K."/>
            <person name="Hogues M."/>
            <person name="Jackson L."/>
            <person name="Jakkamsetti A."/>
            <person name="Javaid M."/>
            <person name="Jiang H."/>
            <person name="Korchina V."/>
            <person name="Kovar C."/>
            <person name="Lara F."/>
            <person name="Lee S."/>
            <person name="Mata R."/>
            <person name="Mathew T."/>
            <person name="Moen C."/>
            <person name="Morales K."/>
            <person name="Munidasa M."/>
            <person name="Nazareth L."/>
            <person name="Ngo R."/>
            <person name="Nguyen L."/>
            <person name="Okwuonu G."/>
            <person name="Ongeri F."/>
            <person name="Patil S."/>
            <person name="Petrosino J."/>
            <person name="Pham C."/>
            <person name="Pham P."/>
            <person name="Pu L.-L."/>
            <person name="Puazo M."/>
            <person name="Raj R."/>
            <person name="Reid J."/>
            <person name="Rouhana J."/>
            <person name="Saada N."/>
            <person name="Shang Y."/>
            <person name="Simmons D."/>
            <person name="Thornton R."/>
            <person name="Warren J."/>
            <person name="Weissenberger G."/>
            <person name="Zhang J."/>
            <person name="Zhang L."/>
            <person name="Zhou C."/>
            <person name="Zhu D."/>
            <person name="Muzny D."/>
            <person name="Worley K."/>
            <person name="Gibbs R."/>
        </authorList>
    </citation>
    <scope>NUCLEOTIDE SEQUENCE [LARGE SCALE GENOMIC DNA]</scope>
    <source>
        <strain evidence="8 9">ATCC 33200</strain>
    </source>
</reference>
<feature type="compositionally biased region" description="Basic and acidic residues" evidence="6">
    <location>
        <begin position="90"/>
        <end position="104"/>
    </location>
</feature>
<keyword evidence="4" id="KW-0572">Peptidoglycan-anchor</keyword>